<dbReference type="WBParaSite" id="HCON_00137325-00001">
    <property type="protein sequence ID" value="HCON_00137325-00001"/>
    <property type="gene ID" value="HCON_00137325"/>
</dbReference>
<keyword evidence="3" id="KW-0862">Zinc</keyword>
<dbReference type="PANTHER" id="PTHR12183">
    <property type="entry name" value="MITOCHONDRIAL UBIQUITIN LIGASE ACTIVATOR OF NFKB 1"/>
    <property type="match status" value="1"/>
</dbReference>
<feature type="transmembrane region" description="Helical" evidence="5">
    <location>
        <begin position="21"/>
        <end position="44"/>
    </location>
</feature>
<keyword evidence="5" id="KW-0812">Transmembrane</keyword>
<dbReference type="OMA" id="LCPICHI"/>
<dbReference type="AlphaFoldDB" id="A0A7I4YU31"/>
<dbReference type="SUPFAM" id="SSF57850">
    <property type="entry name" value="RING/U-box"/>
    <property type="match status" value="1"/>
</dbReference>
<keyword evidence="5" id="KW-0472">Membrane</keyword>
<feature type="transmembrane region" description="Helical" evidence="5">
    <location>
        <begin position="87"/>
        <end position="107"/>
    </location>
</feature>
<dbReference type="GO" id="GO:0008270">
    <property type="term" value="F:zinc ion binding"/>
    <property type="evidence" value="ECO:0007669"/>
    <property type="project" value="UniProtKB-KW"/>
</dbReference>
<dbReference type="InterPro" id="IPR013083">
    <property type="entry name" value="Znf_RING/FYVE/PHD"/>
</dbReference>
<keyword evidence="5" id="KW-1133">Transmembrane helix</keyword>
<protein>
    <submittedName>
        <fullName evidence="8">RING-type domain-containing protein</fullName>
    </submittedName>
</protein>
<evidence type="ECO:0000313" key="7">
    <source>
        <dbReference type="Proteomes" id="UP000025227"/>
    </source>
</evidence>
<accession>A0A7I4YU31</accession>
<evidence type="ECO:0000256" key="3">
    <source>
        <dbReference type="ARBA" id="ARBA00022833"/>
    </source>
</evidence>
<dbReference type="InterPro" id="IPR051652">
    <property type="entry name" value="MDM2_MDM4_MUL1"/>
</dbReference>
<dbReference type="PANTHER" id="PTHR12183:SF32">
    <property type="entry name" value="MITOCHONDRIAL E3 UBIQUITIN PROTEIN LIGASE 1"/>
    <property type="match status" value="1"/>
</dbReference>
<keyword evidence="2 4" id="KW-0863">Zinc-finger</keyword>
<organism evidence="7 8">
    <name type="scientific">Haemonchus contortus</name>
    <name type="common">Barber pole worm</name>
    <dbReference type="NCBI Taxonomy" id="6289"/>
    <lineage>
        <taxon>Eukaryota</taxon>
        <taxon>Metazoa</taxon>
        <taxon>Ecdysozoa</taxon>
        <taxon>Nematoda</taxon>
        <taxon>Chromadorea</taxon>
        <taxon>Rhabditida</taxon>
        <taxon>Rhabditina</taxon>
        <taxon>Rhabditomorpha</taxon>
        <taxon>Strongyloidea</taxon>
        <taxon>Trichostrongylidae</taxon>
        <taxon>Haemonchus</taxon>
    </lineage>
</organism>
<sequence>MSRLMNITAFLDSYTDGTHEILAIPIALLSTLLKLVVILLRIATAPVRAIQFMVRNYPLLTIILITSFIITYSIVKRITRQSVVRYFLYVFIPYCVSIFYTIFGLIFPQVHTISRVIRVLLHPIRWLLGIAEQVDRRARPIRQVVEVFSPGGERRSEAGSVRRRSTSSVISYAERANNERIQCCICLYREKTILLRPCNHICLCNTCFQAIMNEEISTCPICRTEIESHIEVFL</sequence>
<feature type="transmembrane region" description="Helical" evidence="5">
    <location>
        <begin position="56"/>
        <end position="75"/>
    </location>
</feature>
<keyword evidence="7" id="KW-1185">Reference proteome</keyword>
<evidence type="ECO:0000256" key="5">
    <source>
        <dbReference type="SAM" id="Phobius"/>
    </source>
</evidence>
<evidence type="ECO:0000256" key="4">
    <source>
        <dbReference type="PROSITE-ProRule" id="PRU00175"/>
    </source>
</evidence>
<dbReference type="PROSITE" id="PS50089">
    <property type="entry name" value="ZF_RING_2"/>
    <property type="match status" value="1"/>
</dbReference>
<dbReference type="OrthoDB" id="1711136at2759"/>
<evidence type="ECO:0000259" key="6">
    <source>
        <dbReference type="PROSITE" id="PS50089"/>
    </source>
</evidence>
<proteinExistence type="predicted"/>
<dbReference type="GO" id="GO:0016567">
    <property type="term" value="P:protein ubiquitination"/>
    <property type="evidence" value="ECO:0007669"/>
    <property type="project" value="TreeGrafter"/>
</dbReference>
<name>A0A7I4YU31_HAECO</name>
<dbReference type="InterPro" id="IPR001841">
    <property type="entry name" value="Znf_RING"/>
</dbReference>
<keyword evidence="1" id="KW-0479">Metal-binding</keyword>
<dbReference type="GO" id="GO:0004842">
    <property type="term" value="F:ubiquitin-protein transferase activity"/>
    <property type="evidence" value="ECO:0007669"/>
    <property type="project" value="TreeGrafter"/>
</dbReference>
<evidence type="ECO:0000313" key="8">
    <source>
        <dbReference type="WBParaSite" id="HCON_00137325-00001"/>
    </source>
</evidence>
<reference evidence="8" key="1">
    <citation type="submission" date="2020-12" db="UniProtKB">
        <authorList>
            <consortium name="WormBaseParasite"/>
        </authorList>
    </citation>
    <scope>IDENTIFICATION</scope>
    <source>
        <strain evidence="8">MHco3</strain>
    </source>
</reference>
<dbReference type="Pfam" id="PF13920">
    <property type="entry name" value="zf-C3HC4_3"/>
    <property type="match status" value="1"/>
</dbReference>
<feature type="domain" description="RING-type" evidence="6">
    <location>
        <begin position="183"/>
        <end position="223"/>
    </location>
</feature>
<dbReference type="Gene3D" id="3.30.40.10">
    <property type="entry name" value="Zinc/RING finger domain, C3HC4 (zinc finger)"/>
    <property type="match status" value="1"/>
</dbReference>
<evidence type="ECO:0000256" key="2">
    <source>
        <dbReference type="ARBA" id="ARBA00022771"/>
    </source>
</evidence>
<dbReference type="Proteomes" id="UP000025227">
    <property type="component" value="Unplaced"/>
</dbReference>
<evidence type="ECO:0000256" key="1">
    <source>
        <dbReference type="ARBA" id="ARBA00022723"/>
    </source>
</evidence>